<dbReference type="Proteomes" id="UP001589855">
    <property type="component" value="Unassembled WGS sequence"/>
</dbReference>
<evidence type="ECO:0000256" key="4">
    <source>
        <dbReference type="RuleBase" id="RU003704"/>
    </source>
</evidence>
<dbReference type="InterPro" id="IPR002139">
    <property type="entry name" value="Ribo/fructo_kinase"/>
</dbReference>
<dbReference type="RefSeq" id="WP_137645230.1">
    <property type="nucleotide sequence ID" value="NZ_BAABRM010000014.1"/>
</dbReference>
<dbReference type="PANTHER" id="PTHR10584">
    <property type="entry name" value="SUGAR KINASE"/>
    <property type="match status" value="1"/>
</dbReference>
<evidence type="ECO:0000256" key="3">
    <source>
        <dbReference type="ARBA" id="ARBA00022777"/>
    </source>
</evidence>
<dbReference type="InterPro" id="IPR029056">
    <property type="entry name" value="Ribokinase-like"/>
</dbReference>
<organism evidence="6 7">
    <name type="scientific">Lactiplantibacillus plajomi</name>
    <dbReference type="NCBI Taxonomy" id="1457217"/>
    <lineage>
        <taxon>Bacteria</taxon>
        <taxon>Bacillati</taxon>
        <taxon>Bacillota</taxon>
        <taxon>Bacilli</taxon>
        <taxon>Lactobacillales</taxon>
        <taxon>Lactobacillaceae</taxon>
        <taxon>Lactiplantibacillus</taxon>
    </lineage>
</organism>
<dbReference type="PANTHER" id="PTHR10584:SF166">
    <property type="entry name" value="RIBOKINASE"/>
    <property type="match status" value="1"/>
</dbReference>
<dbReference type="GO" id="GO:0016301">
    <property type="term" value="F:kinase activity"/>
    <property type="evidence" value="ECO:0007669"/>
    <property type="project" value="UniProtKB-KW"/>
</dbReference>
<dbReference type="SUPFAM" id="SSF53613">
    <property type="entry name" value="Ribokinase-like"/>
    <property type="match status" value="1"/>
</dbReference>
<comment type="caution">
    <text evidence="6">The sequence shown here is derived from an EMBL/GenBank/DDBJ whole genome shotgun (WGS) entry which is preliminary data.</text>
</comment>
<dbReference type="InterPro" id="IPR002173">
    <property type="entry name" value="Carboh/pur_kinase_PfkB_CS"/>
</dbReference>
<keyword evidence="3 4" id="KW-0418">Kinase</keyword>
<evidence type="ECO:0000256" key="1">
    <source>
        <dbReference type="ARBA" id="ARBA00010688"/>
    </source>
</evidence>
<comment type="similarity">
    <text evidence="1 4">Belongs to the carbohydrate kinase PfkB family.</text>
</comment>
<keyword evidence="7" id="KW-1185">Reference proteome</keyword>
<keyword evidence="2 4" id="KW-0808">Transferase</keyword>
<protein>
    <submittedName>
        <fullName evidence="6">PfkB family carbohydrate kinase</fullName>
    </submittedName>
</protein>
<dbReference type="PRINTS" id="PR00990">
    <property type="entry name" value="RIBOKINASE"/>
</dbReference>
<reference evidence="6 7" key="1">
    <citation type="submission" date="2024-09" db="EMBL/GenBank/DDBJ databases">
        <authorList>
            <person name="Sun Q."/>
            <person name="Mori K."/>
        </authorList>
    </citation>
    <scope>NUCLEOTIDE SEQUENCE [LARGE SCALE GENOMIC DNA]</scope>
    <source>
        <strain evidence="6 7">TBRC 4575</strain>
    </source>
</reference>
<gene>
    <name evidence="6" type="ORF">ACFFGS_08910</name>
</gene>
<name>A0ABV6K446_9LACO</name>
<dbReference type="EMBL" id="JBHLUK010000068">
    <property type="protein sequence ID" value="MFC0424235.1"/>
    <property type="molecule type" value="Genomic_DNA"/>
</dbReference>
<evidence type="ECO:0000256" key="2">
    <source>
        <dbReference type="ARBA" id="ARBA00022679"/>
    </source>
</evidence>
<accession>A0ABV6K446</accession>
<dbReference type="Gene3D" id="3.40.1190.20">
    <property type="match status" value="1"/>
</dbReference>
<evidence type="ECO:0000313" key="6">
    <source>
        <dbReference type="EMBL" id="MFC0424235.1"/>
    </source>
</evidence>
<dbReference type="Pfam" id="PF00294">
    <property type="entry name" value="PfkB"/>
    <property type="match status" value="1"/>
</dbReference>
<evidence type="ECO:0000259" key="5">
    <source>
        <dbReference type="Pfam" id="PF00294"/>
    </source>
</evidence>
<evidence type="ECO:0000313" key="7">
    <source>
        <dbReference type="Proteomes" id="UP001589855"/>
    </source>
</evidence>
<proteinExistence type="inferred from homology"/>
<feature type="domain" description="Carbohydrate kinase PfkB" evidence="5">
    <location>
        <begin position="1"/>
        <end position="289"/>
    </location>
</feature>
<dbReference type="PROSITE" id="PS00584">
    <property type="entry name" value="PFKB_KINASES_2"/>
    <property type="match status" value="1"/>
</dbReference>
<sequence>MKRALVVGAVFVDVVVNVPALPQSGGDVTAEPVSTELGGCAYNVHGALRAAGSSADLFAPVGNGQYADLVRRTLQQRQVALQLPVTGADNGWDLAMVEPDGERTFLTVNGIEQCWQPEWFVNLDWTRYDAVYLSGYEMERPDSARVILAALAQRQSGVDLFFDPSPRVAELSAAILEQLLQPGTVVHCNEAELAVLVPGVERLADQLTALYTRTRRPVVVTRGRQGTCYYDGSQVRTIAAETATVVNTVGAGDTHCGGLMAGLLAGLDWPAAVRQANQLAAKVVQQTGGCL</sequence>
<dbReference type="InterPro" id="IPR011611">
    <property type="entry name" value="PfkB_dom"/>
</dbReference>